<feature type="transmembrane region" description="Helical" evidence="1">
    <location>
        <begin position="157"/>
        <end position="176"/>
    </location>
</feature>
<organism evidence="2 3">
    <name type="scientific">Xanthomonas pisi</name>
    <dbReference type="NCBI Taxonomy" id="56457"/>
    <lineage>
        <taxon>Bacteria</taxon>
        <taxon>Pseudomonadati</taxon>
        <taxon>Pseudomonadota</taxon>
        <taxon>Gammaproteobacteria</taxon>
        <taxon>Lysobacterales</taxon>
        <taxon>Lysobacteraceae</taxon>
        <taxon>Xanthomonas</taxon>
    </lineage>
</organism>
<evidence type="ECO:0000256" key="1">
    <source>
        <dbReference type="SAM" id="Phobius"/>
    </source>
</evidence>
<dbReference type="RefSeq" id="WP_046964940.1">
    <property type="nucleotide sequence ID" value="NZ_MDEI01000004.1"/>
</dbReference>
<dbReference type="OrthoDB" id="5954304at2"/>
<dbReference type="EMBL" id="MDEI01000004">
    <property type="protein sequence ID" value="PPU69222.1"/>
    <property type="molecule type" value="Genomic_DNA"/>
</dbReference>
<feature type="transmembrane region" description="Helical" evidence="1">
    <location>
        <begin position="72"/>
        <end position="92"/>
    </location>
</feature>
<gene>
    <name evidence="2" type="ORF">XpiCFBP4643_06775</name>
</gene>
<sequence length="215" mass="24598">MELDDMKHAWHALEHRLDRQAADINRLLGDTRRDAAHASLRPLWWRQWAQLVCALVLSVVVARCWLGEPDQLTAIIGGVLLQLWCVALALSAGRQLQLLSRLDFSGPLVQTQHALAQLRRWRTRVAPWLGIAFWVLWVAVADSAWRSLTGATLPQAWLLLNLLVGAMGALGTWYGYRRLQRAQHPWLDRIDDTHAGRSVTRAQRLLEELAQFRRE</sequence>
<feature type="transmembrane region" description="Helical" evidence="1">
    <location>
        <begin position="48"/>
        <end position="66"/>
    </location>
</feature>
<reference evidence="3" key="1">
    <citation type="submission" date="2016-08" db="EMBL/GenBank/DDBJ databases">
        <authorList>
            <person name="Merda D."/>
            <person name="Briand M."/>
            <person name="Taghouti G."/>
            <person name="Carrere S."/>
            <person name="Gouzy J."/>
            <person name="Portier P."/>
            <person name="Jacques M.-A."/>
            <person name="Fischer-Le Saux M."/>
        </authorList>
    </citation>
    <scope>NUCLEOTIDE SEQUENCE [LARGE SCALE GENOMIC DNA]</scope>
    <source>
        <strain evidence="3">CFBP4643</strain>
    </source>
</reference>
<proteinExistence type="predicted"/>
<evidence type="ECO:0008006" key="4">
    <source>
        <dbReference type="Google" id="ProtNLM"/>
    </source>
</evidence>
<protein>
    <recommendedName>
        <fullName evidence="4">Serine/threonine protein kinase</fullName>
    </recommendedName>
</protein>
<keyword evidence="1" id="KW-1133">Transmembrane helix</keyword>
<dbReference type="Proteomes" id="UP000238191">
    <property type="component" value="Unassembled WGS sequence"/>
</dbReference>
<name>A0A2S7D5X6_9XANT</name>
<comment type="caution">
    <text evidence="2">The sequence shown here is derived from an EMBL/GenBank/DDBJ whole genome shotgun (WGS) entry which is preliminary data.</text>
</comment>
<evidence type="ECO:0000313" key="2">
    <source>
        <dbReference type="EMBL" id="PPU69222.1"/>
    </source>
</evidence>
<dbReference type="AlphaFoldDB" id="A0A2S7D5X6"/>
<feature type="transmembrane region" description="Helical" evidence="1">
    <location>
        <begin position="125"/>
        <end position="145"/>
    </location>
</feature>
<accession>A0A2S7D5X6</accession>
<keyword evidence="1" id="KW-0472">Membrane</keyword>
<keyword evidence="1" id="KW-0812">Transmembrane</keyword>
<keyword evidence="3" id="KW-1185">Reference proteome</keyword>
<evidence type="ECO:0000313" key="3">
    <source>
        <dbReference type="Proteomes" id="UP000238191"/>
    </source>
</evidence>